<evidence type="ECO:0000256" key="1">
    <source>
        <dbReference type="SAM" id="MobiDB-lite"/>
    </source>
</evidence>
<evidence type="ECO:0000313" key="2">
    <source>
        <dbReference type="EMBL" id="KAF3559046.1"/>
    </source>
</evidence>
<dbReference type="Pfam" id="PF13975">
    <property type="entry name" value="gag-asp_proteas"/>
    <property type="match status" value="1"/>
</dbReference>
<dbReference type="PANTHER" id="PTHR33067:SF31">
    <property type="entry name" value="RNA-DIRECTED DNA POLYMERASE"/>
    <property type="match status" value="1"/>
</dbReference>
<accession>A0A8S9R132</accession>
<dbReference type="SUPFAM" id="SSF50630">
    <property type="entry name" value="Acid proteases"/>
    <property type="match status" value="1"/>
</dbReference>
<gene>
    <name evidence="2" type="ORF">F2Q69_00012396</name>
</gene>
<reference evidence="2" key="1">
    <citation type="submission" date="2019-12" db="EMBL/GenBank/DDBJ databases">
        <title>Genome sequencing and annotation of Brassica cretica.</title>
        <authorList>
            <person name="Studholme D.J."/>
            <person name="Sarris P."/>
        </authorList>
    </citation>
    <scope>NUCLEOTIDE SEQUENCE</scope>
    <source>
        <strain evidence="2">PFS-109/04</strain>
        <tissue evidence="2">Leaf</tissue>
    </source>
</reference>
<feature type="region of interest" description="Disordered" evidence="1">
    <location>
        <begin position="408"/>
        <end position="439"/>
    </location>
</feature>
<dbReference type="Proteomes" id="UP000712600">
    <property type="component" value="Unassembled WGS sequence"/>
</dbReference>
<sequence>MFFRETIETKEDIRRMFYEAREKMKNKITLKNKSGPGKFAVPCTVKGIEFPHALCDTGASIIILPRVMADHLGLKVEPSKESFTFVDCSQRSSGGIVRDQEVQIGNPLVPVDFHVLDIKLNWNFSLLLGRAFLSTTEYSASIETHTATSIDSANQKSIDIHKEESIDRNPEALGKGTRFSRISEADKRTAIDREIQESIDKANHPSIDINTPSSIDIRPQPPSAVSKNDKYDNKYLTPDEFDIFRDPDGYARAMDGHALKISREDIAYILQMANGEDNLFMQQHNNPIHQDDQGHARDIDGHIIRVSKDDIRSLLERASRDEHSYLCLPEHARSFTQTKLVPEIYTKDEINEMFYGVCGAHEKNEGDFRMKLDGVYYPLNDSISCLTTCMGEMRQDIARIQEHRAAEATAPALIDRHRSASIDDDPPHSNPMKSQPDSYTRAEIDQLVEEIYRTLESAEERLDRRCDDIYFPMDLTMSSLTSQIEAIHREIVEIQRYIAHRPEHQHRSTDATTYRPTITDEHRSMELQPEGG</sequence>
<dbReference type="PANTHER" id="PTHR33067">
    <property type="entry name" value="RNA-DIRECTED DNA POLYMERASE-RELATED"/>
    <property type="match status" value="1"/>
</dbReference>
<dbReference type="InterPro" id="IPR021109">
    <property type="entry name" value="Peptidase_aspartic_dom_sf"/>
</dbReference>
<proteinExistence type="predicted"/>
<evidence type="ECO:0000313" key="3">
    <source>
        <dbReference type="Proteomes" id="UP000712600"/>
    </source>
</evidence>
<name>A0A8S9R132_BRACR</name>
<feature type="compositionally biased region" description="Basic and acidic residues" evidence="1">
    <location>
        <begin position="414"/>
        <end position="427"/>
    </location>
</feature>
<evidence type="ECO:0008006" key="4">
    <source>
        <dbReference type="Google" id="ProtNLM"/>
    </source>
</evidence>
<dbReference type="AlphaFoldDB" id="A0A8S9R132"/>
<protein>
    <recommendedName>
        <fullName evidence="4">Aspartic peptidase DDI1-type domain-containing protein</fullName>
    </recommendedName>
</protein>
<dbReference type="Gene3D" id="2.40.70.10">
    <property type="entry name" value="Acid Proteases"/>
    <property type="match status" value="1"/>
</dbReference>
<feature type="region of interest" description="Disordered" evidence="1">
    <location>
        <begin position="204"/>
        <end position="231"/>
    </location>
</feature>
<organism evidence="2 3">
    <name type="scientific">Brassica cretica</name>
    <name type="common">Mustard</name>
    <dbReference type="NCBI Taxonomy" id="69181"/>
    <lineage>
        <taxon>Eukaryota</taxon>
        <taxon>Viridiplantae</taxon>
        <taxon>Streptophyta</taxon>
        <taxon>Embryophyta</taxon>
        <taxon>Tracheophyta</taxon>
        <taxon>Spermatophyta</taxon>
        <taxon>Magnoliopsida</taxon>
        <taxon>eudicotyledons</taxon>
        <taxon>Gunneridae</taxon>
        <taxon>Pentapetalae</taxon>
        <taxon>rosids</taxon>
        <taxon>malvids</taxon>
        <taxon>Brassicales</taxon>
        <taxon>Brassicaceae</taxon>
        <taxon>Brassiceae</taxon>
        <taxon>Brassica</taxon>
    </lineage>
</organism>
<dbReference type="EMBL" id="QGKX02000996">
    <property type="protein sequence ID" value="KAF3559046.1"/>
    <property type="molecule type" value="Genomic_DNA"/>
</dbReference>
<comment type="caution">
    <text evidence="2">The sequence shown here is derived from an EMBL/GenBank/DDBJ whole genome shotgun (WGS) entry which is preliminary data.</text>
</comment>
<dbReference type="CDD" id="cd00303">
    <property type="entry name" value="retropepsin_like"/>
    <property type="match status" value="1"/>
</dbReference>